<dbReference type="SUPFAM" id="SSF50494">
    <property type="entry name" value="Trypsin-like serine proteases"/>
    <property type="match status" value="1"/>
</dbReference>
<dbReference type="OrthoDB" id="8170759at2759"/>
<evidence type="ECO:0000313" key="12">
    <source>
        <dbReference type="Proteomes" id="UP000515158"/>
    </source>
</evidence>
<dbReference type="GeneID" id="117642211"/>
<keyword evidence="2" id="KW-0964">Secreted</keyword>
<evidence type="ECO:0000256" key="1">
    <source>
        <dbReference type="ARBA" id="ARBA00004613"/>
    </source>
</evidence>
<keyword evidence="7" id="KW-0865">Zymogen</keyword>
<dbReference type="InterPro" id="IPR001314">
    <property type="entry name" value="Peptidase_S1A"/>
</dbReference>
<dbReference type="GO" id="GO:0006508">
    <property type="term" value="P:proteolysis"/>
    <property type="evidence" value="ECO:0007669"/>
    <property type="project" value="UniProtKB-KW"/>
</dbReference>
<evidence type="ECO:0000259" key="11">
    <source>
        <dbReference type="PROSITE" id="PS50240"/>
    </source>
</evidence>
<comment type="subcellular location">
    <subcellularLocation>
        <location evidence="1">Secreted</location>
    </subcellularLocation>
</comment>
<sequence>MLIRGLLAAMTGCLWAASETEASKSRTQPRVPGVLAAGVPMSPCPGVFRYERHNVPGGWAGVVTVPAPPTNMPLVLRVDLAIAAALTTKYAGTLQLQEGRRALLARLASGDRRPVRYTLRFPVGMPLPAVTRVHAMGKDLCRNWGPGAAGGGAATGGGLGGQGVTTTISLEHSVRPEPVLDDGPQQVHAASTTPKPPGTVQLFLQNDGDSSASAASTASTASAPADGVVASEDGDDDQGGRWHLFTGNYPPKKFSVTELVLCAVCGRPVHHRLLVAGGGGSDPGDWPWLAAVFASTSLGLEYHCAGTLVSAGHVLTAAHCVHRLSPESLLVYVGRHNVRKWTEPQAQAREVAVVHVHPDHQAVNYTADVAVLQLSERVAYDWFVRPICIDWTGPEALAAVVGRVGTVVGWGRDEHGHVLSPEPRAARLPIVSQEVCLRSRPEFLHVTSERTFCAGFRNGSGPCNGDSGSGLMLEGPGHTATSGPWFLRGVVSLSLMDGERRTCDLRHFVVFTDVAKFRAWLGALIRPRPARGRPPAAATKQVETQTDLDEQPIWDSDPLPNRR</sequence>
<evidence type="ECO:0000313" key="13">
    <source>
        <dbReference type="RefSeq" id="XP_034236047.1"/>
    </source>
</evidence>
<evidence type="ECO:0000256" key="7">
    <source>
        <dbReference type="ARBA" id="ARBA00023145"/>
    </source>
</evidence>
<dbReference type="RefSeq" id="XP_034236047.1">
    <property type="nucleotide sequence ID" value="XM_034380156.1"/>
</dbReference>
<keyword evidence="5" id="KW-0378">Hydrolase</keyword>
<keyword evidence="3" id="KW-0645">Protease</keyword>
<dbReference type="InterPro" id="IPR043504">
    <property type="entry name" value="Peptidase_S1_PA_chymotrypsin"/>
</dbReference>
<keyword evidence="12" id="KW-1185">Reference proteome</keyword>
<dbReference type="KEGG" id="tpal:117642211"/>
<feature type="region of interest" description="Disordered" evidence="9">
    <location>
        <begin position="530"/>
        <end position="563"/>
    </location>
</feature>
<dbReference type="PANTHER" id="PTHR24260">
    <property type="match status" value="1"/>
</dbReference>
<dbReference type="RefSeq" id="XP_034236048.1">
    <property type="nucleotide sequence ID" value="XM_034380157.1"/>
</dbReference>
<evidence type="ECO:0000256" key="4">
    <source>
        <dbReference type="ARBA" id="ARBA00022729"/>
    </source>
</evidence>
<dbReference type="Pfam" id="PF00089">
    <property type="entry name" value="Trypsin"/>
    <property type="match status" value="1"/>
</dbReference>
<dbReference type="PROSITE" id="PS00134">
    <property type="entry name" value="TRYPSIN_HIS"/>
    <property type="match status" value="1"/>
</dbReference>
<dbReference type="GO" id="GO:0005576">
    <property type="term" value="C:extracellular region"/>
    <property type="evidence" value="ECO:0007669"/>
    <property type="project" value="UniProtKB-SubCell"/>
</dbReference>
<dbReference type="InterPro" id="IPR009003">
    <property type="entry name" value="Peptidase_S1_PA"/>
</dbReference>
<dbReference type="CDD" id="cd00190">
    <property type="entry name" value="Tryp_SPc"/>
    <property type="match status" value="1"/>
</dbReference>
<keyword evidence="4 10" id="KW-0732">Signal</keyword>
<proteinExistence type="predicted"/>
<feature type="chain" id="PRO_5044654784" evidence="10">
    <location>
        <begin position="23"/>
        <end position="563"/>
    </location>
</feature>
<dbReference type="Pfam" id="PF16030">
    <property type="entry name" value="GD_N"/>
    <property type="match status" value="1"/>
</dbReference>
<protein>
    <submittedName>
        <fullName evidence="13 14">Serine protease gd-like isoform X1</fullName>
    </submittedName>
</protein>
<dbReference type="Proteomes" id="UP000515158">
    <property type="component" value="Unplaced"/>
</dbReference>
<name>A0A6P8Y8S5_THRPL</name>
<keyword evidence="6" id="KW-0720">Serine protease</keyword>
<evidence type="ECO:0000256" key="6">
    <source>
        <dbReference type="ARBA" id="ARBA00022825"/>
    </source>
</evidence>
<dbReference type="PROSITE" id="PS50240">
    <property type="entry name" value="TRYPSIN_DOM"/>
    <property type="match status" value="1"/>
</dbReference>
<dbReference type="GO" id="GO:0004252">
    <property type="term" value="F:serine-type endopeptidase activity"/>
    <property type="evidence" value="ECO:0007669"/>
    <property type="project" value="InterPro"/>
</dbReference>
<feature type="region of interest" description="Disordered" evidence="9">
    <location>
        <begin position="176"/>
        <end position="244"/>
    </location>
</feature>
<dbReference type="PRINTS" id="PR00722">
    <property type="entry name" value="CHYMOTRYPSIN"/>
</dbReference>
<dbReference type="PANTHER" id="PTHR24260:SF143">
    <property type="entry name" value="SERINE PROTEASE GD-LIKE PROTEIN"/>
    <property type="match status" value="1"/>
</dbReference>
<dbReference type="InterPro" id="IPR001254">
    <property type="entry name" value="Trypsin_dom"/>
</dbReference>
<dbReference type="SMART" id="SM00020">
    <property type="entry name" value="Tryp_SPc"/>
    <property type="match status" value="1"/>
</dbReference>
<dbReference type="AlphaFoldDB" id="A0A6P8Y8S5"/>
<evidence type="ECO:0000256" key="5">
    <source>
        <dbReference type="ARBA" id="ARBA00022801"/>
    </source>
</evidence>
<evidence type="ECO:0000256" key="8">
    <source>
        <dbReference type="ARBA" id="ARBA00023157"/>
    </source>
</evidence>
<evidence type="ECO:0000256" key="3">
    <source>
        <dbReference type="ARBA" id="ARBA00022670"/>
    </source>
</evidence>
<evidence type="ECO:0000256" key="2">
    <source>
        <dbReference type="ARBA" id="ARBA00022525"/>
    </source>
</evidence>
<dbReference type="Gene3D" id="2.40.10.10">
    <property type="entry name" value="Trypsin-like serine proteases"/>
    <property type="match status" value="1"/>
</dbReference>
<dbReference type="InterPro" id="IPR051333">
    <property type="entry name" value="CLIP_Serine_Protease"/>
</dbReference>
<reference evidence="13 14" key="1">
    <citation type="submission" date="2025-04" db="UniProtKB">
        <authorList>
            <consortium name="RefSeq"/>
        </authorList>
    </citation>
    <scope>IDENTIFICATION</scope>
    <source>
        <tissue evidence="13 14">Total insect</tissue>
    </source>
</reference>
<dbReference type="InterPro" id="IPR018114">
    <property type="entry name" value="TRYPSIN_HIS"/>
</dbReference>
<evidence type="ECO:0000256" key="10">
    <source>
        <dbReference type="SAM" id="SignalP"/>
    </source>
</evidence>
<dbReference type="FunFam" id="2.40.10.10:FF:000146">
    <property type="entry name" value="Serine protease 53"/>
    <property type="match status" value="1"/>
</dbReference>
<feature type="signal peptide" evidence="10">
    <location>
        <begin position="1"/>
        <end position="22"/>
    </location>
</feature>
<dbReference type="InterPro" id="IPR031986">
    <property type="entry name" value="GD_N"/>
</dbReference>
<gene>
    <name evidence="13 14" type="primary">LOC117642211</name>
</gene>
<evidence type="ECO:0000313" key="14">
    <source>
        <dbReference type="RefSeq" id="XP_034236048.1"/>
    </source>
</evidence>
<keyword evidence="8" id="KW-1015">Disulfide bond</keyword>
<accession>A0A6P8Y8S5</accession>
<evidence type="ECO:0000256" key="9">
    <source>
        <dbReference type="SAM" id="MobiDB-lite"/>
    </source>
</evidence>
<feature type="domain" description="Peptidase S1" evidence="11">
    <location>
        <begin position="275"/>
        <end position="526"/>
    </location>
</feature>
<organism evidence="14">
    <name type="scientific">Thrips palmi</name>
    <name type="common">Melon thrips</name>
    <dbReference type="NCBI Taxonomy" id="161013"/>
    <lineage>
        <taxon>Eukaryota</taxon>
        <taxon>Metazoa</taxon>
        <taxon>Ecdysozoa</taxon>
        <taxon>Arthropoda</taxon>
        <taxon>Hexapoda</taxon>
        <taxon>Insecta</taxon>
        <taxon>Pterygota</taxon>
        <taxon>Neoptera</taxon>
        <taxon>Paraneoptera</taxon>
        <taxon>Thysanoptera</taxon>
        <taxon>Terebrantia</taxon>
        <taxon>Thripoidea</taxon>
        <taxon>Thripidae</taxon>
        <taxon>Thrips</taxon>
    </lineage>
</organism>
<feature type="compositionally biased region" description="Low complexity" evidence="9">
    <location>
        <begin position="210"/>
        <end position="223"/>
    </location>
</feature>